<dbReference type="CDD" id="cd22157">
    <property type="entry name" value="F-box_AtFBW1-like"/>
    <property type="match status" value="1"/>
</dbReference>
<keyword evidence="3" id="KW-1185">Reference proteome</keyword>
<name>A0A7J7C7S8_TRIWF</name>
<dbReference type="InParanoid" id="A0A7J7C7S8"/>
<dbReference type="Pfam" id="PF07734">
    <property type="entry name" value="FBA_1"/>
    <property type="match status" value="1"/>
</dbReference>
<dbReference type="InterPro" id="IPR006527">
    <property type="entry name" value="F-box-assoc_dom_typ1"/>
</dbReference>
<dbReference type="Gene3D" id="1.20.1280.50">
    <property type="match status" value="1"/>
</dbReference>
<dbReference type="PANTHER" id="PTHR31672">
    <property type="entry name" value="BNACNNG10540D PROTEIN"/>
    <property type="match status" value="1"/>
</dbReference>
<accession>A0A7J7C7S8</accession>
<reference evidence="2 3" key="1">
    <citation type="journal article" date="2020" name="Nat. Commun.">
        <title>Genome of Tripterygium wilfordii and identification of cytochrome P450 involved in triptolide biosynthesis.</title>
        <authorList>
            <person name="Tu L."/>
            <person name="Su P."/>
            <person name="Zhang Z."/>
            <person name="Gao L."/>
            <person name="Wang J."/>
            <person name="Hu T."/>
            <person name="Zhou J."/>
            <person name="Zhang Y."/>
            <person name="Zhao Y."/>
            <person name="Liu Y."/>
            <person name="Song Y."/>
            <person name="Tong Y."/>
            <person name="Lu Y."/>
            <person name="Yang J."/>
            <person name="Xu C."/>
            <person name="Jia M."/>
            <person name="Peters R.J."/>
            <person name="Huang L."/>
            <person name="Gao W."/>
        </authorList>
    </citation>
    <scope>NUCLEOTIDE SEQUENCE [LARGE SCALE GENOMIC DNA]</scope>
    <source>
        <strain evidence="3">cv. XIE 37</strain>
        <tissue evidence="2">Leaf</tissue>
    </source>
</reference>
<dbReference type="InterPro" id="IPR050796">
    <property type="entry name" value="SCF_F-box_component"/>
</dbReference>
<dbReference type="PANTHER" id="PTHR31672:SF10">
    <property type="entry name" value="F-BOX DOMAIN-CONTAINING PROTEIN"/>
    <property type="match status" value="1"/>
</dbReference>
<dbReference type="SUPFAM" id="SSF81383">
    <property type="entry name" value="F-box domain"/>
    <property type="match status" value="1"/>
</dbReference>
<sequence>MATVKNTDIPEDEVIDILTRLPVKSLMRFKSVCKPWGDLLRNPDFIRQHHLKQTHLSCSSNFRVLMKHGAQPADCFFSLSLSSARDAGEEVLTLEERVYDPVVLGPCNGLLCVYGYREKIVLWNPAIREFKTLPLSPIKRRSGTGSFGSLGFGFDCEANDYKILRFVTDYFADDGAGVPSCDQIEIYSQKNDSWREIPSLDVCPGGVPWFSQYHNGVYYWWADGINGGLILSFDFADEVFDKVPLPGVGVSWGDCLPQLAIFNGLLALIRYIRGGPETLVHIWVMSERGVKGSWVKQASIGLIPGVVRPLKFSRNGGFFLEDLEGQLSLYDPSSQQLKNLQLSGGEGLLQVINYVESLVPINDRREDEDEPSAHIRI</sequence>
<organism evidence="2 3">
    <name type="scientific">Tripterygium wilfordii</name>
    <name type="common">Thunder God vine</name>
    <dbReference type="NCBI Taxonomy" id="458696"/>
    <lineage>
        <taxon>Eukaryota</taxon>
        <taxon>Viridiplantae</taxon>
        <taxon>Streptophyta</taxon>
        <taxon>Embryophyta</taxon>
        <taxon>Tracheophyta</taxon>
        <taxon>Spermatophyta</taxon>
        <taxon>Magnoliopsida</taxon>
        <taxon>eudicotyledons</taxon>
        <taxon>Gunneridae</taxon>
        <taxon>Pentapetalae</taxon>
        <taxon>rosids</taxon>
        <taxon>fabids</taxon>
        <taxon>Celastrales</taxon>
        <taxon>Celastraceae</taxon>
        <taxon>Tripterygium</taxon>
    </lineage>
</organism>
<protein>
    <submittedName>
        <fullName evidence="2">F-box and associated interaction domains-containing protein putative isoform 1</fullName>
    </submittedName>
</protein>
<comment type="caution">
    <text evidence="2">The sequence shown here is derived from an EMBL/GenBank/DDBJ whole genome shotgun (WGS) entry which is preliminary data.</text>
</comment>
<gene>
    <name evidence="2" type="ORF">HS088_TW20G00560</name>
</gene>
<dbReference type="AlphaFoldDB" id="A0A7J7C7S8"/>
<feature type="domain" description="F-box" evidence="1">
    <location>
        <begin position="3"/>
        <end position="49"/>
    </location>
</feature>
<dbReference type="NCBIfam" id="TIGR01640">
    <property type="entry name" value="F_box_assoc_1"/>
    <property type="match status" value="1"/>
</dbReference>
<dbReference type="SMART" id="SM00256">
    <property type="entry name" value="FBOX"/>
    <property type="match status" value="1"/>
</dbReference>
<evidence type="ECO:0000313" key="2">
    <source>
        <dbReference type="EMBL" id="KAF5730188.1"/>
    </source>
</evidence>
<dbReference type="InterPro" id="IPR001810">
    <property type="entry name" value="F-box_dom"/>
</dbReference>
<evidence type="ECO:0000259" key="1">
    <source>
        <dbReference type="PROSITE" id="PS50181"/>
    </source>
</evidence>
<dbReference type="EMBL" id="JAAARO010000020">
    <property type="protein sequence ID" value="KAF5730188.1"/>
    <property type="molecule type" value="Genomic_DNA"/>
</dbReference>
<dbReference type="InterPro" id="IPR017451">
    <property type="entry name" value="F-box-assoc_interact_dom"/>
</dbReference>
<dbReference type="Pfam" id="PF00646">
    <property type="entry name" value="F-box"/>
    <property type="match status" value="1"/>
</dbReference>
<evidence type="ECO:0000313" key="3">
    <source>
        <dbReference type="Proteomes" id="UP000593562"/>
    </source>
</evidence>
<proteinExistence type="predicted"/>
<dbReference type="InterPro" id="IPR036047">
    <property type="entry name" value="F-box-like_dom_sf"/>
</dbReference>
<dbReference type="PROSITE" id="PS50181">
    <property type="entry name" value="FBOX"/>
    <property type="match status" value="1"/>
</dbReference>
<dbReference type="FunCoup" id="A0A7J7C7S8">
    <property type="interactions" value="63"/>
</dbReference>
<dbReference type="Proteomes" id="UP000593562">
    <property type="component" value="Unassembled WGS sequence"/>
</dbReference>
<dbReference type="OrthoDB" id="1867629at2759"/>